<evidence type="ECO:0000256" key="13">
    <source>
        <dbReference type="RuleBase" id="RU004196"/>
    </source>
</evidence>
<keyword evidence="4" id="KW-0132">Cell division</keyword>
<organism evidence="15 16">
    <name type="scientific">Candidatus Woesebacteria bacterium RIFCSPHIGHO2_01_FULL_39_28</name>
    <dbReference type="NCBI Taxonomy" id="1802496"/>
    <lineage>
        <taxon>Bacteria</taxon>
        <taxon>Candidatus Woeseibacteriota</taxon>
    </lineage>
</organism>
<evidence type="ECO:0000256" key="6">
    <source>
        <dbReference type="ARBA" id="ARBA00022741"/>
    </source>
</evidence>
<keyword evidence="8" id="KW-0067">ATP-binding</keyword>
<dbReference type="Gene3D" id="3.30.470.30">
    <property type="entry name" value="DNA ligase/mRNA capping enzyme"/>
    <property type="match status" value="1"/>
</dbReference>
<keyword evidence="6" id="KW-0547">Nucleotide-binding</keyword>
<proteinExistence type="inferred from homology"/>
<dbReference type="InterPro" id="IPR012310">
    <property type="entry name" value="DNA_ligase_ATP-dep_cent"/>
</dbReference>
<dbReference type="EMBL" id="MGGI01000011">
    <property type="protein sequence ID" value="OGM26715.1"/>
    <property type="molecule type" value="Genomic_DNA"/>
</dbReference>
<evidence type="ECO:0000313" key="15">
    <source>
        <dbReference type="EMBL" id="OGM26715.1"/>
    </source>
</evidence>
<evidence type="ECO:0000256" key="11">
    <source>
        <dbReference type="ARBA" id="ARBA00023306"/>
    </source>
</evidence>
<evidence type="ECO:0000256" key="2">
    <source>
        <dbReference type="ARBA" id="ARBA00012727"/>
    </source>
</evidence>
<dbReference type="InterPro" id="IPR000977">
    <property type="entry name" value="DNA_ligase_ATP-dep"/>
</dbReference>
<dbReference type="Pfam" id="PF01068">
    <property type="entry name" value="DNA_ligase_A_M"/>
    <property type="match status" value="1"/>
</dbReference>
<keyword evidence="3" id="KW-0436">Ligase</keyword>
<gene>
    <name evidence="15" type="ORF">A2627_04025</name>
</gene>
<dbReference type="InterPro" id="IPR050191">
    <property type="entry name" value="ATP-dep_DNA_ligase"/>
</dbReference>
<evidence type="ECO:0000256" key="9">
    <source>
        <dbReference type="ARBA" id="ARBA00023172"/>
    </source>
</evidence>
<evidence type="ECO:0000256" key="8">
    <source>
        <dbReference type="ARBA" id="ARBA00022840"/>
    </source>
</evidence>
<dbReference type="Gene3D" id="2.40.50.140">
    <property type="entry name" value="Nucleic acid-binding proteins"/>
    <property type="match status" value="1"/>
</dbReference>
<evidence type="ECO:0000256" key="7">
    <source>
        <dbReference type="ARBA" id="ARBA00022763"/>
    </source>
</evidence>
<keyword evidence="9" id="KW-0233">DNA recombination</keyword>
<accession>A0A1F7YJK4</accession>
<evidence type="ECO:0000259" key="14">
    <source>
        <dbReference type="PROSITE" id="PS50160"/>
    </source>
</evidence>
<dbReference type="AlphaFoldDB" id="A0A1F7YJK4"/>
<comment type="catalytic activity">
    <reaction evidence="12">
        <text>ATP + (deoxyribonucleotide)n-3'-hydroxyl + 5'-phospho-(deoxyribonucleotide)m = (deoxyribonucleotide)n+m + AMP + diphosphate.</text>
        <dbReference type="EC" id="6.5.1.1"/>
    </reaction>
</comment>
<comment type="caution">
    <text evidence="15">The sequence shown here is derived from an EMBL/GenBank/DDBJ whole genome shotgun (WGS) entry which is preliminary data.</text>
</comment>
<reference evidence="15 16" key="1">
    <citation type="journal article" date="2016" name="Nat. Commun.">
        <title>Thousands of microbial genomes shed light on interconnected biogeochemical processes in an aquifer system.</title>
        <authorList>
            <person name="Anantharaman K."/>
            <person name="Brown C.T."/>
            <person name="Hug L.A."/>
            <person name="Sharon I."/>
            <person name="Castelle C.J."/>
            <person name="Probst A.J."/>
            <person name="Thomas B.C."/>
            <person name="Singh A."/>
            <person name="Wilkins M.J."/>
            <person name="Karaoz U."/>
            <person name="Brodie E.L."/>
            <person name="Williams K.H."/>
            <person name="Hubbard S.S."/>
            <person name="Banfield J.F."/>
        </authorList>
    </citation>
    <scope>NUCLEOTIDE SEQUENCE [LARGE SCALE GENOMIC DNA]</scope>
</reference>
<feature type="domain" description="ATP-dependent DNA ligase family profile" evidence="14">
    <location>
        <begin position="328"/>
        <end position="451"/>
    </location>
</feature>
<dbReference type="Proteomes" id="UP000178851">
    <property type="component" value="Unassembled WGS sequence"/>
</dbReference>
<evidence type="ECO:0000256" key="4">
    <source>
        <dbReference type="ARBA" id="ARBA00022618"/>
    </source>
</evidence>
<evidence type="ECO:0000256" key="10">
    <source>
        <dbReference type="ARBA" id="ARBA00023204"/>
    </source>
</evidence>
<evidence type="ECO:0000256" key="3">
    <source>
        <dbReference type="ARBA" id="ARBA00022598"/>
    </source>
</evidence>
<evidence type="ECO:0000313" key="16">
    <source>
        <dbReference type="Proteomes" id="UP000178851"/>
    </source>
</evidence>
<dbReference type="InterPro" id="IPR012308">
    <property type="entry name" value="DNA_ligase_ATP-dep_N"/>
</dbReference>
<dbReference type="EC" id="6.5.1.1" evidence="2"/>
<dbReference type="Pfam" id="PF04679">
    <property type="entry name" value="DNA_ligase_A_C"/>
    <property type="match status" value="1"/>
</dbReference>
<dbReference type="GO" id="GO:0003910">
    <property type="term" value="F:DNA ligase (ATP) activity"/>
    <property type="evidence" value="ECO:0007669"/>
    <property type="project" value="UniProtKB-EC"/>
</dbReference>
<sequence length="571" mass="65166">MRFSDLSIYLQKLEKTASRNEITQILAELFKKSTVEEIDKICYLVLGQLAPNYRSIVFNLAERMMLQVIAKAYGRDIEKVKEIYKKVGDLGNISQKLSRSYEGSVFSVTEVYNHLLEMAQDEGQGSQERKIEKMADLLSKLNPLSSRFVSRIPVGKLRLGFSDKTIIDALSWMETGNKSKSGVLEKAYQVIPDVGLLAQKVRKSGIDQAVKNMKPEVGVPILPMLAQRIKSTKEMIEKMGLVFVEPKFDGLRVLIHFKRGGQDDFVKAFTRNLNDIREMFPELTDIGKYIDAKSVILDSEAVGMDPEMLKLADFQTTMRRRRKYDIAQKAKDIPLRFQVFDIILKDDKNLMDIAYSKRREILADTIKPNNLLVIDEKILTDDPAVINKEYRERIAQNLEGVIVKKADAYYVPGRTGWRWVKMKEEESASGKLTDTIDCVVMGFTVGKGKRAVFGLGQFLVGVKDGDKFKTLTKVGTGLSDEEFKKFRKQMEEYKVKDKPKEYEAEKIYTPDFWIDAKFVVELAGDDLTKSPTHASGFGLRFPRLVGFRNDKAPEQATTLKELQKLFQMQKM</sequence>
<keyword evidence="11" id="KW-0131">Cell cycle</keyword>
<evidence type="ECO:0000256" key="5">
    <source>
        <dbReference type="ARBA" id="ARBA00022705"/>
    </source>
</evidence>
<comment type="similarity">
    <text evidence="1 13">Belongs to the ATP-dependent DNA ligase family.</text>
</comment>
<name>A0A1F7YJK4_9BACT</name>
<dbReference type="SUPFAM" id="SSF50249">
    <property type="entry name" value="Nucleic acid-binding proteins"/>
    <property type="match status" value="1"/>
</dbReference>
<dbReference type="PROSITE" id="PS50160">
    <property type="entry name" value="DNA_LIGASE_A3"/>
    <property type="match status" value="1"/>
</dbReference>
<dbReference type="InterPro" id="IPR012309">
    <property type="entry name" value="DNA_ligase_ATP-dep_C"/>
</dbReference>
<keyword evidence="7" id="KW-0227">DNA damage</keyword>
<dbReference type="PANTHER" id="PTHR45674">
    <property type="entry name" value="DNA LIGASE 1/3 FAMILY MEMBER"/>
    <property type="match status" value="1"/>
</dbReference>
<dbReference type="InterPro" id="IPR036599">
    <property type="entry name" value="DNA_ligase_N_sf"/>
</dbReference>
<dbReference type="GO" id="GO:0006310">
    <property type="term" value="P:DNA recombination"/>
    <property type="evidence" value="ECO:0007669"/>
    <property type="project" value="UniProtKB-KW"/>
</dbReference>
<dbReference type="GO" id="GO:0006273">
    <property type="term" value="P:lagging strand elongation"/>
    <property type="evidence" value="ECO:0007669"/>
    <property type="project" value="TreeGrafter"/>
</dbReference>
<protein>
    <recommendedName>
        <fullName evidence="2">DNA ligase (ATP)</fullName>
        <ecNumber evidence="2">6.5.1.1</ecNumber>
    </recommendedName>
</protein>
<dbReference type="Pfam" id="PF04675">
    <property type="entry name" value="DNA_ligase_A_N"/>
    <property type="match status" value="1"/>
</dbReference>
<dbReference type="SUPFAM" id="SSF117018">
    <property type="entry name" value="ATP-dependent DNA ligase DNA-binding domain"/>
    <property type="match status" value="1"/>
</dbReference>
<dbReference type="Gene3D" id="1.10.3260.10">
    <property type="entry name" value="DNA ligase, ATP-dependent, N-terminal domain"/>
    <property type="match status" value="1"/>
</dbReference>
<dbReference type="InterPro" id="IPR012340">
    <property type="entry name" value="NA-bd_OB-fold"/>
</dbReference>
<keyword evidence="10" id="KW-0234">DNA repair</keyword>
<dbReference type="GO" id="GO:0005524">
    <property type="term" value="F:ATP binding"/>
    <property type="evidence" value="ECO:0007669"/>
    <property type="project" value="UniProtKB-KW"/>
</dbReference>
<dbReference type="NCBIfam" id="TIGR00574">
    <property type="entry name" value="dnl1"/>
    <property type="match status" value="1"/>
</dbReference>
<keyword evidence="5" id="KW-0235">DNA replication</keyword>
<dbReference type="SUPFAM" id="SSF56091">
    <property type="entry name" value="DNA ligase/mRNA capping enzyme, catalytic domain"/>
    <property type="match status" value="1"/>
</dbReference>
<dbReference type="PANTHER" id="PTHR45674:SF4">
    <property type="entry name" value="DNA LIGASE 1"/>
    <property type="match status" value="1"/>
</dbReference>
<evidence type="ECO:0000256" key="1">
    <source>
        <dbReference type="ARBA" id="ARBA00007572"/>
    </source>
</evidence>
<dbReference type="GO" id="GO:0071897">
    <property type="term" value="P:DNA biosynthetic process"/>
    <property type="evidence" value="ECO:0007669"/>
    <property type="project" value="InterPro"/>
</dbReference>
<dbReference type="GO" id="GO:0006281">
    <property type="term" value="P:DNA repair"/>
    <property type="evidence" value="ECO:0007669"/>
    <property type="project" value="UniProtKB-KW"/>
</dbReference>
<dbReference type="GO" id="GO:0003677">
    <property type="term" value="F:DNA binding"/>
    <property type="evidence" value="ECO:0007669"/>
    <property type="project" value="InterPro"/>
</dbReference>
<dbReference type="GO" id="GO:0051301">
    <property type="term" value="P:cell division"/>
    <property type="evidence" value="ECO:0007669"/>
    <property type="project" value="UniProtKB-KW"/>
</dbReference>
<evidence type="ECO:0000256" key="12">
    <source>
        <dbReference type="ARBA" id="ARBA00034003"/>
    </source>
</evidence>